<dbReference type="InterPro" id="IPR021109">
    <property type="entry name" value="Peptidase_aspartic_dom_sf"/>
</dbReference>
<dbReference type="EMBL" id="JAERWL010000014">
    <property type="protein sequence ID" value="MBM9477920.1"/>
    <property type="molecule type" value="Genomic_DNA"/>
</dbReference>
<keyword evidence="2" id="KW-1185">Reference proteome</keyword>
<dbReference type="AlphaFoldDB" id="A0A938YHS1"/>
<organism evidence="1 2">
    <name type="scientific">Nakamurella flavida</name>
    <dbReference type="NCBI Taxonomy" id="363630"/>
    <lineage>
        <taxon>Bacteria</taxon>
        <taxon>Bacillati</taxon>
        <taxon>Actinomycetota</taxon>
        <taxon>Actinomycetes</taxon>
        <taxon>Nakamurellales</taxon>
        <taxon>Nakamurellaceae</taxon>
        <taxon>Nakamurella</taxon>
    </lineage>
</organism>
<dbReference type="RefSeq" id="WP_205258043.1">
    <property type="nucleotide sequence ID" value="NZ_BAAAPV010000002.1"/>
</dbReference>
<reference evidence="1" key="1">
    <citation type="submission" date="2021-01" db="EMBL/GenBank/DDBJ databases">
        <title>KCTC 19127 draft genome.</title>
        <authorList>
            <person name="An D."/>
        </authorList>
    </citation>
    <scope>NUCLEOTIDE SEQUENCE</scope>
    <source>
        <strain evidence="1">KCTC 19127</strain>
    </source>
</reference>
<sequence length="289" mass="28072">MSLPLTTHDDKGISFTVDISVGGGAPFPVLLDTGSTGLYVEQGVVGSAVTTPSPAQNFSMTYAKGQLTGTLQSAVVDLGGVSTSGPVTFGTYASGSGNSSFGVAAKGILGIAAGSGGENPTVMAVQGLLPAPYDSGSTLTGAQLGGSPGSWVLGPVAAPAAGAVQVPLTAEGSGGGVTGWGKDVTLCWAFNQGTSTCGATDLDSGAGSVLLGEGKPGVPAASETLTDVAITTPSGQAVWSFAPGSSTVQTEVMTLGGATVFNTSNHIYLGRTIAFDYVGGTVTIGPASS</sequence>
<dbReference type="SUPFAM" id="SSF50630">
    <property type="entry name" value="Acid proteases"/>
    <property type="match status" value="1"/>
</dbReference>
<dbReference type="Gene3D" id="2.40.70.10">
    <property type="entry name" value="Acid Proteases"/>
    <property type="match status" value="1"/>
</dbReference>
<dbReference type="Proteomes" id="UP000663801">
    <property type="component" value="Unassembled WGS sequence"/>
</dbReference>
<proteinExistence type="predicted"/>
<name>A0A938YHS1_9ACTN</name>
<protein>
    <submittedName>
        <fullName evidence="1">Uncharacterized protein</fullName>
    </submittedName>
</protein>
<accession>A0A938YHS1</accession>
<gene>
    <name evidence="1" type="ORF">JL107_15840</name>
</gene>
<evidence type="ECO:0000313" key="2">
    <source>
        <dbReference type="Proteomes" id="UP000663801"/>
    </source>
</evidence>
<evidence type="ECO:0000313" key="1">
    <source>
        <dbReference type="EMBL" id="MBM9477920.1"/>
    </source>
</evidence>
<comment type="caution">
    <text evidence="1">The sequence shown here is derived from an EMBL/GenBank/DDBJ whole genome shotgun (WGS) entry which is preliminary data.</text>
</comment>